<dbReference type="PANTHER" id="PTHR43102:SF2">
    <property type="entry name" value="GAF DOMAIN-CONTAINING PROTEIN"/>
    <property type="match status" value="1"/>
</dbReference>
<feature type="domain" description="GAF" evidence="1">
    <location>
        <begin position="29"/>
        <end position="177"/>
    </location>
</feature>
<evidence type="ECO:0000313" key="2">
    <source>
        <dbReference type="EMBL" id="MET4576994.1"/>
    </source>
</evidence>
<dbReference type="Gene3D" id="3.30.450.40">
    <property type="match status" value="1"/>
</dbReference>
<keyword evidence="3" id="KW-1185">Reference proteome</keyword>
<dbReference type="Proteomes" id="UP001549320">
    <property type="component" value="Unassembled WGS sequence"/>
</dbReference>
<evidence type="ECO:0000313" key="3">
    <source>
        <dbReference type="Proteomes" id="UP001549320"/>
    </source>
</evidence>
<dbReference type="PANTHER" id="PTHR43102">
    <property type="entry name" value="SLR1143 PROTEIN"/>
    <property type="match status" value="1"/>
</dbReference>
<dbReference type="Pfam" id="PF13185">
    <property type="entry name" value="GAF_2"/>
    <property type="match status" value="1"/>
</dbReference>
<dbReference type="SMART" id="SM00065">
    <property type="entry name" value="GAF"/>
    <property type="match status" value="1"/>
</dbReference>
<protein>
    <submittedName>
        <fullName evidence="2">GAF domain-containing protein</fullName>
    </submittedName>
</protein>
<dbReference type="RefSeq" id="WP_354443055.1">
    <property type="nucleotide sequence ID" value="NZ_JBEPSH010000004.1"/>
</dbReference>
<dbReference type="InterPro" id="IPR003018">
    <property type="entry name" value="GAF"/>
</dbReference>
<comment type="caution">
    <text evidence="2">The sequence shown here is derived from an EMBL/GenBank/DDBJ whole genome shotgun (WGS) entry which is preliminary data.</text>
</comment>
<name>A0ABV2Q7K2_9BURK</name>
<reference evidence="2 3" key="1">
    <citation type="submission" date="2024-06" db="EMBL/GenBank/DDBJ databases">
        <title>Sorghum-associated microbial communities from plants grown in Nebraska, USA.</title>
        <authorList>
            <person name="Schachtman D."/>
        </authorList>
    </citation>
    <scope>NUCLEOTIDE SEQUENCE [LARGE SCALE GENOMIC DNA]</scope>
    <source>
        <strain evidence="2 3">2709</strain>
    </source>
</reference>
<dbReference type="SUPFAM" id="SSF55781">
    <property type="entry name" value="GAF domain-like"/>
    <property type="match status" value="1"/>
</dbReference>
<organism evidence="2 3">
    <name type="scientific">Ottowia thiooxydans</name>
    <dbReference type="NCBI Taxonomy" id="219182"/>
    <lineage>
        <taxon>Bacteria</taxon>
        <taxon>Pseudomonadati</taxon>
        <taxon>Pseudomonadota</taxon>
        <taxon>Betaproteobacteria</taxon>
        <taxon>Burkholderiales</taxon>
        <taxon>Comamonadaceae</taxon>
        <taxon>Ottowia</taxon>
    </lineage>
</organism>
<evidence type="ECO:0000259" key="1">
    <source>
        <dbReference type="SMART" id="SM00065"/>
    </source>
</evidence>
<sequence>MQFLDYDPSDIDVRVSELLVATSDAVEPLVHPNVSEALAIFRQHLNMDVVFVSQIQDGRRTFRVVESKPGNTLVQVGHSDPVEESWCQHVVSGRLPQFMADAGPFIERGEAPAPAFPIGTHLSTPILLRDGSVYGTLCCFSQVVENKVGESDLQRLRTVARLLAEKLGTSKANELQLQPLDSRHR</sequence>
<dbReference type="EMBL" id="JBEPSH010000004">
    <property type="protein sequence ID" value="MET4576994.1"/>
    <property type="molecule type" value="Genomic_DNA"/>
</dbReference>
<gene>
    <name evidence="2" type="ORF">ABIE13_002105</name>
</gene>
<dbReference type="InterPro" id="IPR029016">
    <property type="entry name" value="GAF-like_dom_sf"/>
</dbReference>
<accession>A0ABV2Q7K2</accession>
<proteinExistence type="predicted"/>